<comment type="caution">
    <text evidence="1">The sequence shown here is derived from an EMBL/GenBank/DDBJ whole genome shotgun (WGS) entry which is preliminary data.</text>
</comment>
<dbReference type="HOGENOM" id="CLU_162485_1_0_10"/>
<dbReference type="Proteomes" id="UP000005697">
    <property type="component" value="Unassembled WGS sequence"/>
</dbReference>
<reference evidence="1 2" key="1">
    <citation type="submission" date="2011-01" db="EMBL/GenBank/DDBJ databases">
        <authorList>
            <person name="Muzny D."/>
            <person name="Qin X."/>
            <person name="Deng J."/>
            <person name="Jiang H."/>
            <person name="Liu Y."/>
            <person name="Qu J."/>
            <person name="Song X.-Z."/>
            <person name="Zhang L."/>
            <person name="Thornton R."/>
            <person name="Coyle M."/>
            <person name="Francisco L."/>
            <person name="Jackson L."/>
            <person name="Javaid M."/>
            <person name="Korchina V."/>
            <person name="Kovar C."/>
            <person name="Mata R."/>
            <person name="Mathew T."/>
            <person name="Ngo R."/>
            <person name="Nguyen L."/>
            <person name="Nguyen N."/>
            <person name="Okwuonu G."/>
            <person name="Ongeri F."/>
            <person name="Pham C."/>
            <person name="Simmons D."/>
            <person name="Wilczek-Boney K."/>
            <person name="Hale W."/>
            <person name="Jakkamsetti A."/>
            <person name="Pham P."/>
            <person name="Ruth R."/>
            <person name="San Lucas F."/>
            <person name="Warren J."/>
            <person name="Zhang J."/>
            <person name="Zhao Z."/>
            <person name="Zhou C."/>
            <person name="Zhu D."/>
            <person name="Lee S."/>
            <person name="Bess C."/>
            <person name="Blankenburg K."/>
            <person name="Forbes L."/>
            <person name="Fu Q."/>
            <person name="Gubbala S."/>
            <person name="Hirani K."/>
            <person name="Jayaseelan J.C."/>
            <person name="Lara F."/>
            <person name="Munidasa M."/>
            <person name="Palculict T."/>
            <person name="Patil S."/>
            <person name="Pu L.-L."/>
            <person name="Saada N."/>
            <person name="Tang L."/>
            <person name="Weissenberger G."/>
            <person name="Zhu Y."/>
            <person name="Hemphill L."/>
            <person name="Shang Y."/>
            <person name="Youmans B."/>
            <person name="Ayvaz T."/>
            <person name="Ross M."/>
            <person name="Santibanez J."/>
            <person name="Aqrawi P."/>
            <person name="Gross S."/>
            <person name="Joshi V."/>
            <person name="Fowler G."/>
            <person name="Nazareth L."/>
            <person name="Reid J."/>
            <person name="Worley K."/>
            <person name="Petrosino J."/>
            <person name="Highlander S."/>
            <person name="Gibbs R."/>
        </authorList>
    </citation>
    <scope>NUCLEOTIDE SEQUENCE [LARGE SCALE GENOMIC DNA]</scope>
    <source>
        <strain evidence="1 2">DSM 16608</strain>
    </source>
</reference>
<proteinExistence type="predicted"/>
<dbReference type="AlphaFoldDB" id="F0FAX9"/>
<protein>
    <submittedName>
        <fullName evidence="1">Uncharacterized protein</fullName>
    </submittedName>
</protein>
<accession>F0FAX9</accession>
<organism evidence="1 2">
    <name type="scientific">Prevotella multiformis DSM 16608</name>
    <dbReference type="NCBI Taxonomy" id="888743"/>
    <lineage>
        <taxon>Bacteria</taxon>
        <taxon>Pseudomonadati</taxon>
        <taxon>Bacteroidota</taxon>
        <taxon>Bacteroidia</taxon>
        <taxon>Bacteroidales</taxon>
        <taxon>Prevotellaceae</taxon>
        <taxon>Prevotella</taxon>
    </lineage>
</organism>
<dbReference type="EMBL" id="AEWX01000047">
    <property type="protein sequence ID" value="EGC18742.1"/>
    <property type="molecule type" value="Genomic_DNA"/>
</dbReference>
<sequence>MTKKKKTTIRRIGAHAIELPEGLIEQGIAVIEDGIVKMTFPFTAEQPMTEWLSGTITVRLDDEGKPRAYKGDTLLE</sequence>
<dbReference type="OrthoDB" id="1073196at2"/>
<dbReference type="STRING" id="888743.HMPREF9141_2746"/>
<gene>
    <name evidence="1" type="ORF">HMPREF9141_2746</name>
</gene>
<evidence type="ECO:0000313" key="1">
    <source>
        <dbReference type="EMBL" id="EGC18742.1"/>
    </source>
</evidence>
<name>F0FAX9_9BACT</name>
<evidence type="ECO:0000313" key="2">
    <source>
        <dbReference type="Proteomes" id="UP000005697"/>
    </source>
</evidence>
<keyword evidence="2" id="KW-1185">Reference proteome</keyword>
<dbReference type="RefSeq" id="WP_007367483.1">
    <property type="nucleotide sequence ID" value="NZ_GL872282.1"/>
</dbReference>